<name>A0ABN8LE36_9CNID</name>
<organism evidence="1 2">
    <name type="scientific">Porites evermanni</name>
    <dbReference type="NCBI Taxonomy" id="104178"/>
    <lineage>
        <taxon>Eukaryota</taxon>
        <taxon>Metazoa</taxon>
        <taxon>Cnidaria</taxon>
        <taxon>Anthozoa</taxon>
        <taxon>Hexacorallia</taxon>
        <taxon>Scleractinia</taxon>
        <taxon>Fungiina</taxon>
        <taxon>Poritidae</taxon>
        <taxon>Porites</taxon>
    </lineage>
</organism>
<evidence type="ECO:0000313" key="1">
    <source>
        <dbReference type="EMBL" id="CAH3015339.1"/>
    </source>
</evidence>
<gene>
    <name evidence="1" type="ORF">PEVE_00015507</name>
</gene>
<feature type="non-terminal residue" evidence="1">
    <location>
        <position position="1"/>
    </location>
</feature>
<dbReference type="Proteomes" id="UP001159427">
    <property type="component" value="Unassembled WGS sequence"/>
</dbReference>
<comment type="caution">
    <text evidence="1">The sequence shown here is derived from an EMBL/GenBank/DDBJ whole genome shotgun (WGS) entry which is preliminary data.</text>
</comment>
<evidence type="ECO:0000313" key="2">
    <source>
        <dbReference type="Proteomes" id="UP001159427"/>
    </source>
</evidence>
<protein>
    <submittedName>
        <fullName evidence="1">Uncharacterized protein</fullName>
    </submittedName>
</protein>
<proteinExistence type="predicted"/>
<dbReference type="EMBL" id="CALNXI010000022">
    <property type="protein sequence ID" value="CAH3015339.1"/>
    <property type="molecule type" value="Genomic_DNA"/>
</dbReference>
<reference evidence="1 2" key="1">
    <citation type="submission" date="2022-05" db="EMBL/GenBank/DDBJ databases">
        <authorList>
            <consortium name="Genoscope - CEA"/>
            <person name="William W."/>
        </authorList>
    </citation>
    <scope>NUCLEOTIDE SEQUENCE [LARGE SCALE GENOMIC DNA]</scope>
</reference>
<keyword evidence="2" id="KW-1185">Reference proteome</keyword>
<sequence length="63" mass="7607">FSYRWFAHVRFGRIDLVWANCYWAKRPDTVQCSRAVKSGATNTLSQHPYSLRSWQKFYPFSMR</sequence>
<accession>A0ABN8LE36</accession>